<dbReference type="Proteomes" id="UP000295264">
    <property type="component" value="Unassembled WGS sequence"/>
</dbReference>
<dbReference type="EMBL" id="QWLN02009078">
    <property type="protein sequence ID" value="TEA34571.1"/>
    <property type="molecule type" value="Genomic_DNA"/>
</dbReference>
<evidence type="ECO:0000313" key="1">
    <source>
        <dbReference type="EMBL" id="TEA34571.1"/>
    </source>
</evidence>
<reference evidence="1 2" key="1">
    <citation type="journal article" date="2018" name="Genomics">
        <title>Molecular footprints of inshore aquatic adaptation in Indo-Pacific humpback dolphin (Sousa chinensis).</title>
        <authorList>
            <person name="Ming Y."/>
            <person name="Jian J."/>
            <person name="Yu F."/>
            <person name="Yu X."/>
            <person name="Wang J."/>
            <person name="Liu W."/>
        </authorList>
    </citation>
    <scope>NUCLEOTIDE SEQUENCE [LARGE SCALE GENOMIC DNA]</scope>
    <source>
        <strain evidence="1">MY-2018</strain>
        <tissue evidence="1">Skin</tissue>
    </source>
</reference>
<protein>
    <submittedName>
        <fullName evidence="1">Uncharacterized protein</fullName>
    </submittedName>
</protein>
<accession>A0A484GGI5</accession>
<name>A0A484GGI5_SOUCH</name>
<organism evidence="1 2">
    <name type="scientific">Sousa chinensis</name>
    <name type="common">Indo-pacific humpbacked dolphin</name>
    <name type="synonym">Steno chinensis</name>
    <dbReference type="NCBI Taxonomy" id="103600"/>
    <lineage>
        <taxon>Eukaryota</taxon>
        <taxon>Metazoa</taxon>
        <taxon>Chordata</taxon>
        <taxon>Craniata</taxon>
        <taxon>Vertebrata</taxon>
        <taxon>Euteleostomi</taxon>
        <taxon>Mammalia</taxon>
        <taxon>Eutheria</taxon>
        <taxon>Laurasiatheria</taxon>
        <taxon>Artiodactyla</taxon>
        <taxon>Whippomorpha</taxon>
        <taxon>Cetacea</taxon>
        <taxon>Odontoceti</taxon>
        <taxon>Delphinidae</taxon>
        <taxon>Sousa</taxon>
    </lineage>
</organism>
<evidence type="ECO:0000313" key="2">
    <source>
        <dbReference type="Proteomes" id="UP000295264"/>
    </source>
</evidence>
<proteinExistence type="predicted"/>
<gene>
    <name evidence="1" type="ORF">DBR06_SOUSAS16910006</name>
</gene>
<keyword evidence="2" id="KW-1185">Reference proteome</keyword>
<feature type="non-terminal residue" evidence="1">
    <location>
        <position position="147"/>
    </location>
</feature>
<dbReference type="AlphaFoldDB" id="A0A484GGI5"/>
<comment type="caution">
    <text evidence="1">The sequence shown here is derived from an EMBL/GenBank/DDBJ whole genome shotgun (WGS) entry which is preliminary data.</text>
</comment>
<sequence>MTAADGDMCLALKEEYKKKNIQRGSSDGICGSRTLCQQRGVKAADDMNFVQGFFGRREERGTLASQPIRACLLAIAKLLTPESSKAASASSAFNLPRIFLRFLPNAHRSLRSHREQPPIREESMTFYLPNIVKMLEDPCAAWRLLFL</sequence>